<dbReference type="GO" id="GO:1990414">
    <property type="term" value="P:replication-born double-strand break repair via sister chromatid exchange"/>
    <property type="evidence" value="ECO:0007669"/>
    <property type="project" value="TreeGrafter"/>
</dbReference>
<feature type="compositionally biased region" description="Low complexity" evidence="5">
    <location>
        <begin position="489"/>
        <end position="499"/>
    </location>
</feature>
<dbReference type="AlphaFoldDB" id="A0A316W4A0"/>
<dbReference type="STRING" id="1522189.A0A316W4A0"/>
<dbReference type="InterPro" id="IPR023093">
    <property type="entry name" value="ScpA-like_C"/>
</dbReference>
<evidence type="ECO:0000259" key="7">
    <source>
        <dbReference type="Pfam" id="PF04825"/>
    </source>
</evidence>
<dbReference type="GO" id="GO:0008278">
    <property type="term" value="C:cohesin complex"/>
    <property type="evidence" value="ECO:0007669"/>
    <property type="project" value="InterPro"/>
</dbReference>
<evidence type="ECO:0000259" key="6">
    <source>
        <dbReference type="Pfam" id="PF04824"/>
    </source>
</evidence>
<dbReference type="FunCoup" id="A0A316W4A0">
    <property type="interactions" value="39"/>
</dbReference>
<evidence type="ECO:0008006" key="10">
    <source>
        <dbReference type="Google" id="ProtNLM"/>
    </source>
</evidence>
<dbReference type="GO" id="GO:0003682">
    <property type="term" value="F:chromatin binding"/>
    <property type="evidence" value="ECO:0007669"/>
    <property type="project" value="TreeGrafter"/>
</dbReference>
<comment type="subcellular location">
    <subcellularLocation>
        <location evidence="1">Nucleus</location>
    </subcellularLocation>
</comment>
<dbReference type="InParanoid" id="A0A316W4A0"/>
<proteinExistence type="inferred from homology"/>
<dbReference type="SUPFAM" id="SSF46785">
    <property type="entry name" value="Winged helix' DNA-binding domain"/>
    <property type="match status" value="1"/>
</dbReference>
<evidence type="ECO:0000256" key="4">
    <source>
        <dbReference type="SAM" id="Coils"/>
    </source>
</evidence>
<keyword evidence="9" id="KW-1185">Reference proteome</keyword>
<dbReference type="GeneID" id="37038766"/>
<dbReference type="InterPro" id="IPR006910">
    <property type="entry name" value="Rad21_Rec8_N"/>
</dbReference>
<dbReference type="GO" id="GO:0005634">
    <property type="term" value="C:nucleus"/>
    <property type="evidence" value="ECO:0007669"/>
    <property type="project" value="UniProtKB-SubCell"/>
</dbReference>
<keyword evidence="3" id="KW-0539">Nucleus</keyword>
<dbReference type="Gene3D" id="1.10.10.580">
    <property type="entry name" value="Structural maintenance of chromosome 1. Chain E"/>
    <property type="match status" value="1"/>
</dbReference>
<dbReference type="InterPro" id="IPR039781">
    <property type="entry name" value="Rad21/Rec8-like"/>
</dbReference>
<name>A0A316W4A0_9BASI</name>
<dbReference type="GO" id="GO:0007062">
    <property type="term" value="P:sister chromatid cohesion"/>
    <property type="evidence" value="ECO:0007669"/>
    <property type="project" value="InterPro"/>
</dbReference>
<organism evidence="8 9">
    <name type="scientific">Ceraceosorus guamensis</name>
    <dbReference type="NCBI Taxonomy" id="1522189"/>
    <lineage>
        <taxon>Eukaryota</taxon>
        <taxon>Fungi</taxon>
        <taxon>Dikarya</taxon>
        <taxon>Basidiomycota</taxon>
        <taxon>Ustilaginomycotina</taxon>
        <taxon>Exobasidiomycetes</taxon>
        <taxon>Ceraceosorales</taxon>
        <taxon>Ceraceosoraceae</taxon>
        <taxon>Ceraceosorus</taxon>
    </lineage>
</organism>
<dbReference type="InterPro" id="IPR006909">
    <property type="entry name" value="Rad21/Rec8_C_eu"/>
</dbReference>
<protein>
    <recommendedName>
        <fullName evidence="10">Rad21/Rec8-like protein N-terminal domain-containing protein</fullName>
    </recommendedName>
</protein>
<reference evidence="8 9" key="1">
    <citation type="journal article" date="2018" name="Mol. Biol. Evol.">
        <title>Broad Genomic Sampling Reveals a Smut Pathogenic Ancestry of the Fungal Clade Ustilaginomycotina.</title>
        <authorList>
            <person name="Kijpornyongpan T."/>
            <person name="Mondo S.J."/>
            <person name="Barry K."/>
            <person name="Sandor L."/>
            <person name="Lee J."/>
            <person name="Lipzen A."/>
            <person name="Pangilinan J."/>
            <person name="LaButti K."/>
            <person name="Hainaut M."/>
            <person name="Henrissat B."/>
            <person name="Grigoriev I.V."/>
            <person name="Spatafora J.W."/>
            <person name="Aime M.C."/>
        </authorList>
    </citation>
    <scope>NUCLEOTIDE SEQUENCE [LARGE SCALE GENOMIC DNA]</scope>
    <source>
        <strain evidence="8 9">MCA 4658</strain>
    </source>
</reference>
<keyword evidence="4" id="KW-0175">Coiled coil</keyword>
<dbReference type="OrthoDB" id="10071381at2759"/>
<evidence type="ECO:0000313" key="8">
    <source>
        <dbReference type="EMBL" id="PWN44374.1"/>
    </source>
</evidence>
<evidence type="ECO:0000256" key="1">
    <source>
        <dbReference type="ARBA" id="ARBA00004123"/>
    </source>
</evidence>
<comment type="similarity">
    <text evidence="2">Belongs to the rad21 family.</text>
</comment>
<dbReference type="Pfam" id="PF04824">
    <property type="entry name" value="Rad21_Rec8"/>
    <property type="match status" value="1"/>
</dbReference>
<gene>
    <name evidence="8" type="ORF">IE81DRAFT_364897</name>
</gene>
<sequence>MFYSADILGGPRRGLGLVWLAATLGAKNAIRKLNKRDIATCDIGKTCEAVMNPKEPMALRLSSQLLYGVVRIYVQQSETWMAEVQFTHASLRKAFTIFAPASAPGAPPGVRGAIDMPLGRRNQQAGKTAPGAADGITLPSNDAFFAGDFEFDWFWDEDGAGFGDTSTGVGSAFVPSASFDTPSPKRKRYTADAEAITLRSALLSQRNASAEGHAGSELGRDGGMIHDAPVFRDDGDDEPAHLDLGLELMDYNLPAPPSEGDAAQHRAMRSSSVLGGPEADFGAFDDLGDMGAPGDFDVEYLNNLPGMQYTEASRQLSPSASLRSALKRSATPSLIDSEEARALGLPIPPSPKKKRVTFKEDRRLELSDDEMRRNRSDYLLNMEKARAEAEAKRNKKDAELQAERLVFGPSKDLAHGYTLSTFWRMTVDERFAELATMRRAFQTPKAPTLPNVFRGPLPFGQENGQYDEGVDMFNDDAGMPSDDDGGGWDDLPGGPPSSSEIGRAGSETAIANLPWNMAADNLRAAAEQSTVLSGTRSVGDGTLRSFAEGDISAIRGSRRDSSVIPTSPRLIREDSRFLETGPRAAQESQSQMESQLAIDTFKSESNNFLVFAHNTAAGLGDQPLFFSDLAPVADTTPGVAAQAFYHLLALATNDKISIKQNEAYGEVHIRLGEVSGIPPFAPNLSRSQSLSSSRSASLRP</sequence>
<dbReference type="Proteomes" id="UP000245783">
    <property type="component" value="Unassembled WGS sequence"/>
</dbReference>
<evidence type="ECO:0000256" key="3">
    <source>
        <dbReference type="ARBA" id="ARBA00023242"/>
    </source>
</evidence>
<feature type="region of interest" description="Disordered" evidence="5">
    <location>
        <begin position="475"/>
        <end position="503"/>
    </location>
</feature>
<dbReference type="PANTHER" id="PTHR12585:SF72">
    <property type="entry name" value="MEIOTIC RECOMBINATION PROTEIN REC8"/>
    <property type="match status" value="1"/>
</dbReference>
<dbReference type="Pfam" id="PF04825">
    <property type="entry name" value="Rad21_Rec8_N"/>
    <property type="match status" value="1"/>
</dbReference>
<evidence type="ECO:0000313" key="9">
    <source>
        <dbReference type="Proteomes" id="UP000245783"/>
    </source>
</evidence>
<feature type="coiled-coil region" evidence="4">
    <location>
        <begin position="375"/>
        <end position="402"/>
    </location>
</feature>
<evidence type="ECO:0000256" key="2">
    <source>
        <dbReference type="ARBA" id="ARBA00009870"/>
    </source>
</evidence>
<dbReference type="InterPro" id="IPR036390">
    <property type="entry name" value="WH_DNA-bd_sf"/>
</dbReference>
<evidence type="ECO:0000256" key="5">
    <source>
        <dbReference type="SAM" id="MobiDB-lite"/>
    </source>
</evidence>
<accession>A0A316W4A0</accession>
<feature type="domain" description="Rad21/Rec8-like protein C-terminal eukaryotic" evidence="6">
    <location>
        <begin position="625"/>
        <end position="672"/>
    </location>
</feature>
<dbReference type="EMBL" id="KZ819361">
    <property type="protein sequence ID" value="PWN44374.1"/>
    <property type="molecule type" value="Genomic_DNA"/>
</dbReference>
<dbReference type="PANTHER" id="PTHR12585">
    <property type="entry name" value="SCC1 / RAD21 FAMILY MEMBER"/>
    <property type="match status" value="1"/>
</dbReference>
<dbReference type="RefSeq" id="XP_025371534.1">
    <property type="nucleotide sequence ID" value="XM_025516896.1"/>
</dbReference>
<feature type="domain" description="Rad21/Rec8-like protein N-terminal" evidence="7">
    <location>
        <begin position="1"/>
        <end position="97"/>
    </location>
</feature>